<evidence type="ECO:0000313" key="2">
    <source>
        <dbReference type="Proteomes" id="UP000824890"/>
    </source>
</evidence>
<reference evidence="1 2" key="1">
    <citation type="submission" date="2021-05" db="EMBL/GenBank/DDBJ databases">
        <title>Genome Assembly of Synthetic Allotetraploid Brassica napus Reveals Homoeologous Exchanges between Subgenomes.</title>
        <authorList>
            <person name="Davis J.T."/>
        </authorList>
    </citation>
    <scope>NUCLEOTIDE SEQUENCE [LARGE SCALE GENOMIC DNA]</scope>
    <source>
        <strain evidence="2">cv. Da-Ae</strain>
        <tissue evidence="1">Seedling</tissue>
    </source>
</reference>
<accession>A0ABQ8CYD4</accession>
<proteinExistence type="predicted"/>
<comment type="caution">
    <text evidence="1">The sequence shown here is derived from an EMBL/GenBank/DDBJ whole genome shotgun (WGS) entry which is preliminary data.</text>
</comment>
<gene>
    <name evidence="1" type="ORF">HID58_022122</name>
</gene>
<evidence type="ECO:0000313" key="1">
    <source>
        <dbReference type="EMBL" id="KAH0922104.1"/>
    </source>
</evidence>
<organism evidence="1 2">
    <name type="scientific">Brassica napus</name>
    <name type="common">Rape</name>
    <dbReference type="NCBI Taxonomy" id="3708"/>
    <lineage>
        <taxon>Eukaryota</taxon>
        <taxon>Viridiplantae</taxon>
        <taxon>Streptophyta</taxon>
        <taxon>Embryophyta</taxon>
        <taxon>Tracheophyta</taxon>
        <taxon>Spermatophyta</taxon>
        <taxon>Magnoliopsida</taxon>
        <taxon>eudicotyledons</taxon>
        <taxon>Gunneridae</taxon>
        <taxon>Pentapetalae</taxon>
        <taxon>rosids</taxon>
        <taxon>malvids</taxon>
        <taxon>Brassicales</taxon>
        <taxon>Brassicaceae</taxon>
        <taxon>Brassiceae</taxon>
        <taxon>Brassica</taxon>
    </lineage>
</organism>
<keyword evidence="2" id="KW-1185">Reference proteome</keyword>
<sequence>KKEVLAYESSVTRLCVRYEFNLENFFAYKFSVGLFDSTILAKTKKNRDIKEDGKGSLIWRKLLKLRPLCQFIRFEFDDWLQMGKLINIAGAVGICYLRVARNVDAILHSNWNIRGHRSRYFHALYDNIQSEQVPHDTLGSNIVLWKHFDDTYKFCFSSARTWDQIRARKPLAASTIYGRRGIRRSIKLVVGQ</sequence>
<name>A0ABQ8CYD4_BRANA</name>
<dbReference type="Proteomes" id="UP000824890">
    <property type="component" value="Unassembled WGS sequence"/>
</dbReference>
<protein>
    <submittedName>
        <fullName evidence="1">Uncharacterized protein</fullName>
    </submittedName>
</protein>
<feature type="non-terminal residue" evidence="1">
    <location>
        <position position="1"/>
    </location>
</feature>
<dbReference type="EMBL" id="JAGKQM010000006">
    <property type="protein sequence ID" value="KAH0922104.1"/>
    <property type="molecule type" value="Genomic_DNA"/>
</dbReference>